<dbReference type="AlphaFoldDB" id="A0A1I4EQW1"/>
<evidence type="ECO:0000313" key="2">
    <source>
        <dbReference type="EMBL" id="SFL08128.1"/>
    </source>
</evidence>
<accession>A0A1I4EQW1</accession>
<dbReference type="GeneID" id="96304033"/>
<dbReference type="EMBL" id="FOQY01000052">
    <property type="protein sequence ID" value="SFL08128.1"/>
    <property type="molecule type" value="Genomic_DNA"/>
</dbReference>
<proteinExistence type="predicted"/>
<protein>
    <submittedName>
        <fullName evidence="2">Uncharacterized protein</fullName>
    </submittedName>
</protein>
<reference evidence="3" key="1">
    <citation type="submission" date="2016-10" db="EMBL/GenBank/DDBJ databases">
        <authorList>
            <person name="Varghese N."/>
            <person name="Submissions S."/>
        </authorList>
    </citation>
    <scope>NUCLEOTIDE SEQUENCE [LARGE SCALE GENOMIC DNA]</scope>
    <source>
        <strain evidence="3">CGMCC 4.2126</strain>
    </source>
</reference>
<gene>
    <name evidence="2" type="ORF">SAMN05216275_15225</name>
</gene>
<organism evidence="2 3">
    <name type="scientific">Streptosporangium canum</name>
    <dbReference type="NCBI Taxonomy" id="324952"/>
    <lineage>
        <taxon>Bacteria</taxon>
        <taxon>Bacillati</taxon>
        <taxon>Actinomycetota</taxon>
        <taxon>Actinomycetes</taxon>
        <taxon>Streptosporangiales</taxon>
        <taxon>Streptosporangiaceae</taxon>
        <taxon>Streptosporangium</taxon>
    </lineage>
</organism>
<evidence type="ECO:0000256" key="1">
    <source>
        <dbReference type="SAM" id="MobiDB-lite"/>
    </source>
</evidence>
<name>A0A1I4EQW1_9ACTN</name>
<dbReference type="RefSeq" id="WP_143121293.1">
    <property type="nucleotide sequence ID" value="NZ_FOQY01000052.1"/>
</dbReference>
<keyword evidence="3" id="KW-1185">Reference proteome</keyword>
<feature type="compositionally biased region" description="Basic and acidic residues" evidence="1">
    <location>
        <begin position="89"/>
        <end position="98"/>
    </location>
</feature>
<evidence type="ECO:0000313" key="3">
    <source>
        <dbReference type="Proteomes" id="UP000199111"/>
    </source>
</evidence>
<dbReference type="Proteomes" id="UP000199111">
    <property type="component" value="Unassembled WGS sequence"/>
</dbReference>
<feature type="region of interest" description="Disordered" evidence="1">
    <location>
        <begin position="73"/>
        <end position="98"/>
    </location>
</feature>
<sequence>MLHKFVFVYGDLIGNAIKVAMQSPDPSGHSGAGPLLSAGEFPAEWPAGVASAWGMADSRKVSAGLMYARGNNPAAARPAVEKVTGPYTKDQKKLKDYL</sequence>